<name>A0A2P6RJ93_ROSCH</name>
<feature type="domain" description="RecQ mediated genome instability protein 1 OB-fold" evidence="4">
    <location>
        <begin position="93"/>
        <end position="176"/>
    </location>
</feature>
<dbReference type="GO" id="GO:0005634">
    <property type="term" value="C:nucleus"/>
    <property type="evidence" value="ECO:0007669"/>
    <property type="project" value="UniProtKB-SubCell"/>
</dbReference>
<gene>
    <name evidence="5" type="ORF">RchiOBHm_Chr2g0089761</name>
</gene>
<feature type="compositionally biased region" description="Polar residues" evidence="3">
    <location>
        <begin position="243"/>
        <end position="257"/>
    </location>
</feature>
<feature type="compositionally biased region" description="Gly residues" evidence="3">
    <location>
        <begin position="544"/>
        <end position="557"/>
    </location>
</feature>
<feature type="compositionally biased region" description="Polar residues" evidence="3">
    <location>
        <begin position="222"/>
        <end position="236"/>
    </location>
</feature>
<dbReference type="EMBL" id="PDCK01000040">
    <property type="protein sequence ID" value="PRQ46506.1"/>
    <property type="molecule type" value="Genomic_DNA"/>
</dbReference>
<dbReference type="STRING" id="74649.A0A2P6RJ93"/>
<dbReference type="Gene3D" id="2.40.50.770">
    <property type="entry name" value="RecQ-mediated genome instability protein Rmi1, C-terminal domain"/>
    <property type="match status" value="1"/>
</dbReference>
<dbReference type="InterPro" id="IPR042470">
    <property type="entry name" value="RMI1_N_C_sf"/>
</dbReference>
<keyword evidence="2" id="KW-0539">Nucleus</keyword>
<dbReference type="Proteomes" id="UP000238479">
    <property type="component" value="Chromosome 2"/>
</dbReference>
<reference evidence="5 6" key="1">
    <citation type="journal article" date="2018" name="Nat. Genet.">
        <title>The Rosa genome provides new insights in the design of modern roses.</title>
        <authorList>
            <person name="Bendahmane M."/>
        </authorList>
    </citation>
    <scope>NUCLEOTIDE SEQUENCE [LARGE SCALE GENOMIC DNA]</scope>
    <source>
        <strain evidence="6">cv. Old Blush</strain>
    </source>
</reference>
<dbReference type="PANTHER" id="PTHR13681">
    <property type="entry name" value="SURVIVAL OF MOTOR NEURON-RELATED-SPLICING FACTOR 30-RELATED"/>
    <property type="match status" value="1"/>
</dbReference>
<feature type="region of interest" description="Disordered" evidence="3">
    <location>
        <begin position="189"/>
        <end position="293"/>
    </location>
</feature>
<feature type="region of interest" description="Disordered" evidence="3">
    <location>
        <begin position="400"/>
        <end position="566"/>
    </location>
</feature>
<sequence>MEESSGALSDAAIETLRSRGWYFGGDLEQVQAMILIHSALADDTRTVVNSVESELLNMDLKSVGAKSLPDPATLRKSSHLLGPKIAWVRDITSSNVDDFARNSSRRLLKLGLSDGHGEVAAIEYLHIPSFSDDVVPGTKVRLENKAIIRNGIVCLTPKVLTVLGGVVQSLYEEWQMNKKYSGFSRSTLRLSKESDGNGPPPFEKLQVGAPKTQFPRQDKSYQSDVNTKSSDPTIRSSEIRPSGKQQQILLSKSNGIDNPNKKNDLDVNLKTDSVNERTEEKPSSSATRPKEVVEAVPVQNQAAAQKLLQKMSHQNQDSRHSRGRKFRGKGREEESEVFTLEEWEKRKAGAKPSITATSAVVHRDEELAWRLQNQFDLEDSHAQMGPQNVEAEDIKLSMFKYEKNDDWGSGMGNERRGRGRGRGRGKGRGRGRRDDDGEGYGMEHGRSGSGRGWGRRDDDGGGSGMEHGRSGSGRGWGRRDDDSGGSGMEHGRSGSGRGRDDDSGGYGMEHGRSGSGRGRDDDSGGYGMEHGRSGSGRGRDDDSGGYGMEHGRSGSGRGRGRWSRGR</sequence>
<proteinExistence type="predicted"/>
<evidence type="ECO:0000313" key="5">
    <source>
        <dbReference type="EMBL" id="PRQ46506.1"/>
    </source>
</evidence>
<organism evidence="5 6">
    <name type="scientific">Rosa chinensis</name>
    <name type="common">China rose</name>
    <dbReference type="NCBI Taxonomy" id="74649"/>
    <lineage>
        <taxon>Eukaryota</taxon>
        <taxon>Viridiplantae</taxon>
        <taxon>Streptophyta</taxon>
        <taxon>Embryophyta</taxon>
        <taxon>Tracheophyta</taxon>
        <taxon>Spermatophyta</taxon>
        <taxon>Magnoliopsida</taxon>
        <taxon>eudicotyledons</taxon>
        <taxon>Gunneridae</taxon>
        <taxon>Pentapetalae</taxon>
        <taxon>rosids</taxon>
        <taxon>fabids</taxon>
        <taxon>Rosales</taxon>
        <taxon>Rosaceae</taxon>
        <taxon>Rosoideae</taxon>
        <taxon>Rosoideae incertae sedis</taxon>
        <taxon>Rosa</taxon>
    </lineage>
</organism>
<dbReference type="PANTHER" id="PTHR13681:SF24">
    <property type="entry name" value="TUDOR DOMAIN-CONTAINING PROTEIN 3"/>
    <property type="match status" value="1"/>
</dbReference>
<evidence type="ECO:0000259" key="4">
    <source>
        <dbReference type="Pfam" id="PF08585"/>
    </source>
</evidence>
<dbReference type="Gramene" id="PRQ46506">
    <property type="protein sequence ID" value="PRQ46506"/>
    <property type="gene ID" value="RchiOBHm_Chr2g0089761"/>
</dbReference>
<feature type="compositionally biased region" description="Basic and acidic residues" evidence="3">
    <location>
        <begin position="489"/>
        <end position="502"/>
    </location>
</feature>
<feature type="compositionally biased region" description="Gly residues" evidence="3">
    <location>
        <begin position="461"/>
        <end position="475"/>
    </location>
</feature>
<evidence type="ECO:0000256" key="3">
    <source>
        <dbReference type="SAM" id="MobiDB-lite"/>
    </source>
</evidence>
<protein>
    <submittedName>
        <fullName evidence="5">Putative RecQ mediated genome instability protein</fullName>
    </submittedName>
</protein>
<feature type="compositionally biased region" description="Basic and acidic residues" evidence="3">
    <location>
        <begin position="529"/>
        <end position="542"/>
    </location>
</feature>
<dbReference type="Pfam" id="PF08585">
    <property type="entry name" value="RMI1_N_C"/>
    <property type="match status" value="1"/>
</dbReference>
<comment type="subcellular location">
    <subcellularLocation>
        <location evidence="1">Nucleus</location>
    </subcellularLocation>
</comment>
<feature type="region of interest" description="Disordered" evidence="3">
    <location>
        <begin position="310"/>
        <end position="337"/>
    </location>
</feature>
<dbReference type="OMA" id="GMEHGRS"/>
<evidence type="ECO:0000256" key="1">
    <source>
        <dbReference type="ARBA" id="ARBA00004123"/>
    </source>
</evidence>
<dbReference type="InterPro" id="IPR013894">
    <property type="entry name" value="RMI1_OB"/>
</dbReference>
<accession>A0A2P6RJ93</accession>
<comment type="caution">
    <text evidence="5">The sequence shown here is derived from an EMBL/GenBank/DDBJ whole genome shotgun (WGS) entry which is preliminary data.</text>
</comment>
<feature type="compositionally biased region" description="Basic and acidic residues" evidence="3">
    <location>
        <begin position="259"/>
        <end position="293"/>
    </location>
</feature>
<feature type="compositionally biased region" description="Basic and acidic residues" evidence="3">
    <location>
        <begin position="509"/>
        <end position="522"/>
    </location>
</feature>
<evidence type="ECO:0000313" key="6">
    <source>
        <dbReference type="Proteomes" id="UP000238479"/>
    </source>
</evidence>
<keyword evidence="6" id="KW-1185">Reference proteome</keyword>
<feature type="compositionally biased region" description="Basic residues" evidence="3">
    <location>
        <begin position="417"/>
        <end position="431"/>
    </location>
</feature>
<dbReference type="AlphaFoldDB" id="A0A2P6RJ93"/>
<evidence type="ECO:0000256" key="2">
    <source>
        <dbReference type="ARBA" id="ARBA00023242"/>
    </source>
</evidence>